<dbReference type="AlphaFoldDB" id="A0A0G1RVX5"/>
<dbReference type="FunFam" id="3.40.50.300:FF:000398">
    <property type="entry name" value="Type IV pilus assembly ATPase PilB"/>
    <property type="match status" value="1"/>
</dbReference>
<keyword evidence="3" id="KW-0067">ATP-binding</keyword>
<dbReference type="EMBL" id="LCNT01000004">
    <property type="protein sequence ID" value="KKU61261.1"/>
    <property type="molecule type" value="Genomic_DNA"/>
</dbReference>
<gene>
    <name evidence="5" type="ORF">UX85_C0004G0183</name>
</gene>
<dbReference type="SUPFAM" id="SSF52540">
    <property type="entry name" value="P-loop containing nucleoside triphosphate hydrolases"/>
    <property type="match status" value="1"/>
</dbReference>
<keyword evidence="2" id="KW-0547">Nucleotide-binding</keyword>
<dbReference type="SMART" id="SM00382">
    <property type="entry name" value="AAA"/>
    <property type="match status" value="1"/>
</dbReference>
<proteinExistence type="inferred from homology"/>
<feature type="domain" description="Bacterial type II secretion system protein E" evidence="4">
    <location>
        <begin position="375"/>
        <end position="389"/>
    </location>
</feature>
<dbReference type="SUPFAM" id="SSF160246">
    <property type="entry name" value="EspE N-terminal domain-like"/>
    <property type="match status" value="1"/>
</dbReference>
<dbReference type="Pfam" id="PF00437">
    <property type="entry name" value="T2SSE"/>
    <property type="match status" value="1"/>
</dbReference>
<dbReference type="InterPro" id="IPR007831">
    <property type="entry name" value="T2SS_GspE_N"/>
</dbReference>
<dbReference type="Gene3D" id="3.30.450.90">
    <property type="match status" value="1"/>
</dbReference>
<sequence>MSLPQVQEIVLKSGKVSPEDLNEAVKTAKHLEVPLEEVLVGRRLISPEELGGLLAEAYRISYLDLKTLELNREVLKLVAEEFAESHHVVPVEVRDNVVTLAMEDPSDLEAIEFVKKQTGYGVMPAFTDKAGMSQALRLYKGTLKEEFAELVEKTTVKRVDVNRPLVELAKDVSVVKAVDALLSSAVVEQASDIHLEPLGNEVVVRYRIDGVLNDVLILPSELHPALVARIKILANLKLDETRLPQDGRMQFLSKKGDKVSLRVSVLPTVEGEKVVLRILEEVLQHFSLNSLGLEADQEKRVARSINKPHGMVLVTGPTGSGKTTTLYTILGMLNTVGVNICTVEDPVENRIRRVNQTQVNPQAGYSFATGLRSLLRQDPDIIMVGEIRDQETAKIAVNAAMTGHLVLSTLHTNDAPGTVPRLLDLSVESFLLASTLELVVAQRLIRKVCKHCLVEYAPQKNWEETLKQVVNDEAELTEVLTLFPKKLIGGKGCPKCRYSGYRGRMGIFEVMGVSEAMRELIVKQKSGAELRRVARAEGMKSMLMAGMMKVASGVTTVEEVLRVSLE</sequence>
<evidence type="ECO:0000313" key="5">
    <source>
        <dbReference type="EMBL" id="KKU61261.1"/>
    </source>
</evidence>
<protein>
    <submittedName>
        <fullName evidence="5">Type IV-A pilus assembly ATPase PilB</fullName>
    </submittedName>
</protein>
<evidence type="ECO:0000256" key="3">
    <source>
        <dbReference type="ARBA" id="ARBA00022840"/>
    </source>
</evidence>
<dbReference type="PANTHER" id="PTHR30258:SF2">
    <property type="entry name" value="COMG OPERON PROTEIN 1"/>
    <property type="match status" value="1"/>
</dbReference>
<dbReference type="Pfam" id="PF05157">
    <property type="entry name" value="MshEN"/>
    <property type="match status" value="1"/>
</dbReference>
<dbReference type="PATRIC" id="fig|1618371.3.peg.769"/>
<dbReference type="InterPro" id="IPR003593">
    <property type="entry name" value="AAA+_ATPase"/>
</dbReference>
<comment type="similarity">
    <text evidence="1">Belongs to the GSP E family.</text>
</comment>
<evidence type="ECO:0000313" key="6">
    <source>
        <dbReference type="Proteomes" id="UP000033860"/>
    </source>
</evidence>
<dbReference type="InterPro" id="IPR027417">
    <property type="entry name" value="P-loop_NTPase"/>
</dbReference>
<name>A0A0G1RVX5_9BACT</name>
<dbReference type="PANTHER" id="PTHR30258">
    <property type="entry name" value="TYPE II SECRETION SYSTEM PROTEIN GSPE-RELATED"/>
    <property type="match status" value="1"/>
</dbReference>
<dbReference type="GO" id="GO:0005524">
    <property type="term" value="F:ATP binding"/>
    <property type="evidence" value="ECO:0007669"/>
    <property type="project" value="UniProtKB-KW"/>
</dbReference>
<dbReference type="CDD" id="cd01129">
    <property type="entry name" value="PulE-GspE-like"/>
    <property type="match status" value="1"/>
</dbReference>
<dbReference type="InterPro" id="IPR037257">
    <property type="entry name" value="T2SS_E_N_sf"/>
</dbReference>
<dbReference type="PROSITE" id="PS00662">
    <property type="entry name" value="T2SP_E"/>
    <property type="match status" value="1"/>
</dbReference>
<dbReference type="InterPro" id="IPR001482">
    <property type="entry name" value="T2SS/T4SS_dom"/>
</dbReference>
<organism evidence="5 6">
    <name type="scientific">Candidatus Beckwithbacteria bacterium GW2011_GWB1_47_15</name>
    <dbReference type="NCBI Taxonomy" id="1618371"/>
    <lineage>
        <taxon>Bacteria</taxon>
        <taxon>Candidatus Beckwithiibacteriota</taxon>
    </lineage>
</organism>
<dbReference type="GO" id="GO:0016887">
    <property type="term" value="F:ATP hydrolysis activity"/>
    <property type="evidence" value="ECO:0007669"/>
    <property type="project" value="TreeGrafter"/>
</dbReference>
<evidence type="ECO:0000259" key="4">
    <source>
        <dbReference type="PROSITE" id="PS00662"/>
    </source>
</evidence>
<accession>A0A0G1RVX5</accession>
<evidence type="ECO:0000256" key="1">
    <source>
        <dbReference type="ARBA" id="ARBA00006611"/>
    </source>
</evidence>
<evidence type="ECO:0000256" key="2">
    <source>
        <dbReference type="ARBA" id="ARBA00022741"/>
    </source>
</evidence>
<reference evidence="5 6" key="1">
    <citation type="journal article" date="2015" name="Nature">
        <title>rRNA introns, odd ribosomes, and small enigmatic genomes across a large radiation of phyla.</title>
        <authorList>
            <person name="Brown C.T."/>
            <person name="Hug L.A."/>
            <person name="Thomas B.C."/>
            <person name="Sharon I."/>
            <person name="Castelle C.J."/>
            <person name="Singh A."/>
            <person name="Wilkins M.J."/>
            <person name="Williams K.H."/>
            <person name="Banfield J.F."/>
        </authorList>
    </citation>
    <scope>NUCLEOTIDE SEQUENCE [LARGE SCALE GENOMIC DNA]</scope>
</reference>
<dbReference type="Gene3D" id="3.30.300.160">
    <property type="entry name" value="Type II secretion system, protein E, N-terminal domain"/>
    <property type="match status" value="1"/>
</dbReference>
<dbReference type="Gene3D" id="3.40.50.300">
    <property type="entry name" value="P-loop containing nucleotide triphosphate hydrolases"/>
    <property type="match status" value="1"/>
</dbReference>
<dbReference type="GO" id="GO:0005886">
    <property type="term" value="C:plasma membrane"/>
    <property type="evidence" value="ECO:0007669"/>
    <property type="project" value="TreeGrafter"/>
</dbReference>
<comment type="caution">
    <text evidence="5">The sequence shown here is derived from an EMBL/GenBank/DDBJ whole genome shotgun (WGS) entry which is preliminary data.</text>
</comment>
<dbReference type="Proteomes" id="UP000033860">
    <property type="component" value="Unassembled WGS sequence"/>
</dbReference>